<dbReference type="Pfam" id="PF03453">
    <property type="entry name" value="MoeA_N"/>
    <property type="match status" value="1"/>
</dbReference>
<evidence type="ECO:0000256" key="5">
    <source>
        <dbReference type="ARBA" id="ARBA00047317"/>
    </source>
</evidence>
<dbReference type="Pfam" id="PF00994">
    <property type="entry name" value="MoCF_biosynth"/>
    <property type="match status" value="1"/>
</dbReference>
<dbReference type="InterPro" id="IPR036688">
    <property type="entry name" value="MoeA_C_domain_IV_sf"/>
</dbReference>
<dbReference type="InterPro" id="IPR036135">
    <property type="entry name" value="MoeA_linker/N_sf"/>
</dbReference>
<dbReference type="PANTHER" id="PTHR10192:SF5">
    <property type="entry name" value="GEPHYRIN"/>
    <property type="match status" value="1"/>
</dbReference>
<keyword evidence="6" id="KW-0460">Magnesium</keyword>
<dbReference type="SUPFAM" id="SSF53218">
    <property type="entry name" value="Molybdenum cofactor biosynthesis proteins"/>
    <property type="match status" value="1"/>
</dbReference>
<dbReference type="PANTHER" id="PTHR10192">
    <property type="entry name" value="MOLYBDOPTERIN BIOSYNTHESIS PROTEIN"/>
    <property type="match status" value="1"/>
</dbReference>
<keyword evidence="4 6" id="KW-0501">Molybdenum cofactor biosynthesis</keyword>
<dbReference type="NCBIfam" id="TIGR00177">
    <property type="entry name" value="molyb_syn"/>
    <property type="match status" value="1"/>
</dbReference>
<dbReference type="Gene3D" id="3.40.980.10">
    <property type="entry name" value="MoaB/Mog-like domain"/>
    <property type="match status" value="1"/>
</dbReference>
<dbReference type="InterPro" id="IPR005111">
    <property type="entry name" value="MoeA_C_domain_IV"/>
</dbReference>
<gene>
    <name evidence="8" type="ORF">SAMN04488519_11163</name>
</gene>
<comment type="function">
    <text evidence="1 6">Catalyzes the insertion of molybdate into adenylated molybdopterin with the concomitant release of AMP.</text>
</comment>
<evidence type="ECO:0000256" key="2">
    <source>
        <dbReference type="ARBA" id="ARBA00005046"/>
    </source>
</evidence>
<dbReference type="CDD" id="cd00887">
    <property type="entry name" value="MoeA"/>
    <property type="match status" value="1"/>
</dbReference>
<dbReference type="SMART" id="SM00852">
    <property type="entry name" value="MoCF_biosynth"/>
    <property type="match status" value="1"/>
</dbReference>
<protein>
    <recommendedName>
        <fullName evidence="6">Molybdopterin molybdenumtransferase</fullName>
        <ecNumber evidence="6">2.10.1.1</ecNumber>
    </recommendedName>
</protein>
<evidence type="ECO:0000256" key="3">
    <source>
        <dbReference type="ARBA" id="ARBA00010763"/>
    </source>
</evidence>
<dbReference type="InterPro" id="IPR036425">
    <property type="entry name" value="MoaB/Mog-like_dom_sf"/>
</dbReference>
<dbReference type="Proteomes" id="UP000199564">
    <property type="component" value="Unassembled WGS sequence"/>
</dbReference>
<evidence type="ECO:0000256" key="4">
    <source>
        <dbReference type="ARBA" id="ARBA00023150"/>
    </source>
</evidence>
<dbReference type="SUPFAM" id="SSF63867">
    <property type="entry name" value="MoeA C-terminal domain-like"/>
    <property type="match status" value="1"/>
</dbReference>
<reference evidence="9" key="1">
    <citation type="submission" date="2016-10" db="EMBL/GenBank/DDBJ databases">
        <authorList>
            <person name="Varghese N."/>
            <person name="Submissions S."/>
        </authorList>
    </citation>
    <scope>NUCLEOTIDE SEQUENCE [LARGE SCALE GENOMIC DNA]</scope>
    <source>
        <strain evidence="9">DSM 15282</strain>
    </source>
</reference>
<evidence type="ECO:0000313" key="8">
    <source>
        <dbReference type="EMBL" id="SFO67563.1"/>
    </source>
</evidence>
<dbReference type="InterPro" id="IPR005110">
    <property type="entry name" value="MoeA_linker/N"/>
</dbReference>
<organism evidence="8 9">
    <name type="scientific">Algoriphagus ornithinivorans</name>
    <dbReference type="NCBI Taxonomy" id="226506"/>
    <lineage>
        <taxon>Bacteria</taxon>
        <taxon>Pseudomonadati</taxon>
        <taxon>Bacteroidota</taxon>
        <taxon>Cytophagia</taxon>
        <taxon>Cytophagales</taxon>
        <taxon>Cyclobacteriaceae</taxon>
        <taxon>Algoriphagus</taxon>
    </lineage>
</organism>
<dbReference type="GO" id="GO:0061599">
    <property type="term" value="F:molybdopterin molybdotransferase activity"/>
    <property type="evidence" value="ECO:0007669"/>
    <property type="project" value="UniProtKB-UniRule"/>
</dbReference>
<dbReference type="GO" id="GO:0005829">
    <property type="term" value="C:cytosol"/>
    <property type="evidence" value="ECO:0007669"/>
    <property type="project" value="TreeGrafter"/>
</dbReference>
<dbReference type="UniPathway" id="UPA00344"/>
<comment type="cofactor">
    <cofactor evidence="6">
        <name>Mg(2+)</name>
        <dbReference type="ChEBI" id="CHEBI:18420"/>
    </cofactor>
</comment>
<dbReference type="Gene3D" id="2.40.340.10">
    <property type="entry name" value="MoeA, C-terminal, domain IV"/>
    <property type="match status" value="1"/>
</dbReference>
<comment type="pathway">
    <text evidence="2 6">Cofactor biosynthesis; molybdopterin biosynthesis.</text>
</comment>
<comment type="catalytic activity">
    <reaction evidence="5">
        <text>adenylyl-molybdopterin + molybdate = Mo-molybdopterin + AMP + H(+)</text>
        <dbReference type="Rhea" id="RHEA:35047"/>
        <dbReference type="ChEBI" id="CHEBI:15378"/>
        <dbReference type="ChEBI" id="CHEBI:36264"/>
        <dbReference type="ChEBI" id="CHEBI:62727"/>
        <dbReference type="ChEBI" id="CHEBI:71302"/>
        <dbReference type="ChEBI" id="CHEBI:456215"/>
        <dbReference type="EC" id="2.10.1.1"/>
    </reaction>
</comment>
<evidence type="ECO:0000256" key="1">
    <source>
        <dbReference type="ARBA" id="ARBA00002901"/>
    </source>
</evidence>
<dbReference type="Gene3D" id="2.170.190.11">
    <property type="entry name" value="Molybdopterin biosynthesis moea protein, domain 3"/>
    <property type="match status" value="1"/>
</dbReference>
<evidence type="ECO:0000256" key="6">
    <source>
        <dbReference type="RuleBase" id="RU365090"/>
    </source>
</evidence>
<evidence type="ECO:0000313" key="9">
    <source>
        <dbReference type="Proteomes" id="UP000199564"/>
    </source>
</evidence>
<dbReference type="GO" id="GO:0046872">
    <property type="term" value="F:metal ion binding"/>
    <property type="evidence" value="ECO:0007669"/>
    <property type="project" value="UniProtKB-UniRule"/>
</dbReference>
<dbReference type="SUPFAM" id="SSF63882">
    <property type="entry name" value="MoeA N-terminal region -like"/>
    <property type="match status" value="1"/>
</dbReference>
<dbReference type="InterPro" id="IPR038987">
    <property type="entry name" value="MoeA-like"/>
</dbReference>
<dbReference type="EC" id="2.10.1.1" evidence="6"/>
<evidence type="ECO:0000259" key="7">
    <source>
        <dbReference type="SMART" id="SM00852"/>
    </source>
</evidence>
<dbReference type="AlphaFoldDB" id="A0A1I5J4L6"/>
<proteinExistence type="inferred from homology"/>
<dbReference type="EMBL" id="FOVW01000011">
    <property type="protein sequence ID" value="SFO67563.1"/>
    <property type="molecule type" value="Genomic_DNA"/>
</dbReference>
<name>A0A1I5J4L6_9BACT</name>
<dbReference type="InterPro" id="IPR001453">
    <property type="entry name" value="MoaB/Mog_dom"/>
</dbReference>
<dbReference type="Pfam" id="PF03454">
    <property type="entry name" value="MoeA_C"/>
    <property type="match status" value="1"/>
</dbReference>
<keyword evidence="6" id="KW-0808">Transferase</keyword>
<dbReference type="STRING" id="226506.SAMN04488519_11163"/>
<keyword evidence="6" id="KW-0500">Molybdenum</keyword>
<dbReference type="GO" id="GO:0006777">
    <property type="term" value="P:Mo-molybdopterin cofactor biosynthetic process"/>
    <property type="evidence" value="ECO:0007669"/>
    <property type="project" value="UniProtKB-UniRule"/>
</dbReference>
<accession>A0A1I5J4L6</accession>
<dbReference type="RefSeq" id="WP_091655319.1">
    <property type="nucleotide sequence ID" value="NZ_FOVW01000011.1"/>
</dbReference>
<feature type="domain" description="MoaB/Mog" evidence="7">
    <location>
        <begin position="173"/>
        <end position="311"/>
    </location>
</feature>
<dbReference type="FunFam" id="2.170.190.11:FF:000001">
    <property type="entry name" value="Molybdopterin molybdenumtransferase"/>
    <property type="match status" value="1"/>
</dbReference>
<comment type="similarity">
    <text evidence="3 6">Belongs to the MoeA family.</text>
</comment>
<sequence length="391" mass="43100">MISVSEAKRILQNIPLNKRSQLIPLFESEGLFLGDEVRSLMDVPSFDNSAMDGYAFIWEEGLKELEIIGESAAGGDYSQQIMNGQCIRIFTGAPMPEGADSVIMQEKVEKNGAKINFNPEDAIQGQHVRYQGSQCKKGDLVAQAGAKITPGLISLMASVGVGEIPVFQPPKVSILITGNEIKNLGEILTKGQIYNANGPALDIWLKSQGIREIQHWQVRDEKKAVQDIISKALAQSDLVLITGGISVGDYDFVKEALEFHQVEPLFYKVKQRPGKPLYAGMKKEKLVFALPGNPASVLSCFLNYVKPVIESWKGNSMAWNSFVELPVSDDFEKPIPLTQFLKANVEDGKIHILSGQESFNLISFGTANGFAEIPEETTFIKAGQTIKFYPW</sequence>
<keyword evidence="9" id="KW-1185">Reference proteome</keyword>
<keyword evidence="6" id="KW-0479">Metal-binding</keyword>
<dbReference type="Gene3D" id="3.90.105.10">
    <property type="entry name" value="Molybdopterin biosynthesis moea protein, domain 2"/>
    <property type="match status" value="1"/>
</dbReference>